<gene>
    <name evidence="1" type="ORF">LCGC14_2888610</name>
</gene>
<organism evidence="1">
    <name type="scientific">marine sediment metagenome</name>
    <dbReference type="NCBI Taxonomy" id="412755"/>
    <lineage>
        <taxon>unclassified sequences</taxon>
        <taxon>metagenomes</taxon>
        <taxon>ecological metagenomes</taxon>
    </lineage>
</organism>
<protein>
    <submittedName>
        <fullName evidence="1">Uncharacterized protein</fullName>
    </submittedName>
</protein>
<feature type="non-terminal residue" evidence="1">
    <location>
        <position position="31"/>
    </location>
</feature>
<evidence type="ECO:0000313" key="1">
    <source>
        <dbReference type="EMBL" id="KKK73955.1"/>
    </source>
</evidence>
<dbReference type="AlphaFoldDB" id="A0A0F8YJS8"/>
<comment type="caution">
    <text evidence="1">The sequence shown here is derived from an EMBL/GenBank/DDBJ whole genome shotgun (WGS) entry which is preliminary data.</text>
</comment>
<accession>A0A0F8YJS8</accession>
<name>A0A0F8YJS8_9ZZZZ</name>
<reference evidence="1" key="1">
    <citation type="journal article" date="2015" name="Nature">
        <title>Complex archaea that bridge the gap between prokaryotes and eukaryotes.</title>
        <authorList>
            <person name="Spang A."/>
            <person name="Saw J.H."/>
            <person name="Jorgensen S.L."/>
            <person name="Zaremba-Niedzwiedzka K."/>
            <person name="Martijn J."/>
            <person name="Lind A.E."/>
            <person name="van Eijk R."/>
            <person name="Schleper C."/>
            <person name="Guy L."/>
            <person name="Ettema T.J."/>
        </authorList>
    </citation>
    <scope>NUCLEOTIDE SEQUENCE</scope>
</reference>
<sequence>MGLIMASMSRSTLRTQVRQLGRVGSNVADSI</sequence>
<dbReference type="EMBL" id="LAZR01056546">
    <property type="protein sequence ID" value="KKK73955.1"/>
    <property type="molecule type" value="Genomic_DNA"/>
</dbReference>
<proteinExistence type="predicted"/>